<dbReference type="AlphaFoldDB" id="A0A0D1W374"/>
<dbReference type="Gene3D" id="2.40.30.10">
    <property type="entry name" value="Translation factors"/>
    <property type="match status" value="1"/>
</dbReference>
<organism evidence="3 4">
    <name type="scientific">Exophiala sideris</name>
    <dbReference type="NCBI Taxonomy" id="1016849"/>
    <lineage>
        <taxon>Eukaryota</taxon>
        <taxon>Fungi</taxon>
        <taxon>Dikarya</taxon>
        <taxon>Ascomycota</taxon>
        <taxon>Pezizomycotina</taxon>
        <taxon>Eurotiomycetes</taxon>
        <taxon>Chaetothyriomycetidae</taxon>
        <taxon>Chaetothyriales</taxon>
        <taxon>Herpotrichiellaceae</taxon>
        <taxon>Exophiala</taxon>
    </lineage>
</organism>
<dbReference type="InterPro" id="IPR017927">
    <property type="entry name" value="FAD-bd_FR_type"/>
</dbReference>
<dbReference type="PANTHER" id="PTHR42815">
    <property type="entry name" value="FAD-BINDING, PUTATIVE (AFU_ORTHOLOGUE AFUA_6G07600)-RELATED"/>
    <property type="match status" value="1"/>
</dbReference>
<dbReference type="PANTHER" id="PTHR42815:SF2">
    <property type="entry name" value="FAD-BINDING, PUTATIVE (AFU_ORTHOLOGUE AFUA_6G07600)-RELATED"/>
    <property type="match status" value="1"/>
</dbReference>
<evidence type="ECO:0000313" key="4">
    <source>
        <dbReference type="Proteomes" id="UP000053599"/>
    </source>
</evidence>
<evidence type="ECO:0000256" key="1">
    <source>
        <dbReference type="SAM" id="MobiDB-lite"/>
    </source>
</evidence>
<dbReference type="HOGENOM" id="CLU_017006_2_0_1"/>
<dbReference type="Gene3D" id="3.40.50.80">
    <property type="entry name" value="Nucleotide-binding domain of ferredoxin-NADP reductase (FNR) module"/>
    <property type="match status" value="1"/>
</dbReference>
<dbReference type="STRING" id="1016849.A0A0D1W374"/>
<dbReference type="InterPro" id="IPR012349">
    <property type="entry name" value="Split_barrel_FMN-bd"/>
</dbReference>
<gene>
    <name evidence="3" type="ORF">PV11_05295</name>
</gene>
<dbReference type="Proteomes" id="UP000053599">
    <property type="component" value="Unassembled WGS sequence"/>
</dbReference>
<dbReference type="SUPFAM" id="SSF50475">
    <property type="entry name" value="FMN-binding split barrel"/>
    <property type="match status" value="1"/>
</dbReference>
<feature type="region of interest" description="Disordered" evidence="1">
    <location>
        <begin position="1"/>
        <end position="27"/>
    </location>
</feature>
<evidence type="ECO:0000259" key="2">
    <source>
        <dbReference type="PROSITE" id="PS51384"/>
    </source>
</evidence>
<dbReference type="PROSITE" id="PS51384">
    <property type="entry name" value="FAD_FR"/>
    <property type="match status" value="1"/>
</dbReference>
<dbReference type="OrthoDB" id="436496at2759"/>
<dbReference type="SUPFAM" id="SSF63380">
    <property type="entry name" value="Riboflavin synthase domain-like"/>
    <property type="match status" value="1"/>
</dbReference>
<sequence length="654" mass="72821">MVQFIGETKHRSGHRKTRISKLEQSTKRQRAASSMAFYQASSWHEGENAIHKRTHVDYREDNPTLPSLYPRAAQQVSRYPLMAFGTLDENDQPWCTVWGSGEPPIAQQVAQSVVGIRATVDASFDPVVQAIFRGKNDGEVLREEGEGRLMSGLSISLEERGRVKLAGRIIAGALNASAVPEDSAQSQSGEMQLVAKINQTLPNCPKYLNKKQIVSSTPDPKLLSTSPYLIERAVEIIRKADLFFLSSAHKHEDMDCNHRGGPPGFLRVQQPEDPDEGSTIVWPEYSGNNLYQTLGNLETTPRAGLCIPDFETGDVLYVTGDTETLVGAEASHVIAKSNLAVRLTVTAARLVENGLPFRGILMNDVSQGRSPYNPRVRYLASERRDAFDKEPGDKPPTTAQLIRKTRLTPTITRYRFALSDPAVFGPWKPGQYVAMDLADELDMGYSHMRDDDPTSINDDYIRTFTVSSIPNSLGDHGEELEITVRRVGNVTRWLEHQREGMCEVGIRGFAGEFSFDQSANKRVGFVAAGIGITPLLGQMDILDLSRLKVWWSVGIRDVGLPLDILTQYPALKDSLTIYLTGSQSLLDEDEKGKTNLQKLVDTGVKIERRRLHQSDLIGAEADVDNWYLCTAPAMRKQIQDWLPGKSVVFENFDY</sequence>
<feature type="domain" description="FAD-binding FR-type" evidence="2">
    <location>
        <begin position="394"/>
        <end position="516"/>
    </location>
</feature>
<dbReference type="SUPFAM" id="SSF52343">
    <property type="entry name" value="Ferredoxin reductase-like, C-terminal NADP-linked domain"/>
    <property type="match status" value="1"/>
</dbReference>
<dbReference type="InterPro" id="IPR017938">
    <property type="entry name" value="Riboflavin_synthase-like_b-brl"/>
</dbReference>
<evidence type="ECO:0000313" key="3">
    <source>
        <dbReference type="EMBL" id="KIV83250.1"/>
    </source>
</evidence>
<dbReference type="EMBL" id="KN846952">
    <property type="protein sequence ID" value="KIV83250.1"/>
    <property type="molecule type" value="Genomic_DNA"/>
</dbReference>
<dbReference type="GO" id="GO:0016491">
    <property type="term" value="F:oxidoreductase activity"/>
    <property type="evidence" value="ECO:0007669"/>
    <property type="project" value="InterPro"/>
</dbReference>
<proteinExistence type="predicted"/>
<protein>
    <recommendedName>
        <fullName evidence="2">FAD-binding FR-type domain-containing protein</fullName>
    </recommendedName>
</protein>
<reference evidence="3 4" key="1">
    <citation type="submission" date="2015-01" db="EMBL/GenBank/DDBJ databases">
        <title>The Genome Sequence of Exophiala sideris CBS121828.</title>
        <authorList>
            <consortium name="The Broad Institute Genomics Platform"/>
            <person name="Cuomo C."/>
            <person name="de Hoog S."/>
            <person name="Gorbushina A."/>
            <person name="Stielow B."/>
            <person name="Teixiera M."/>
            <person name="Abouelleil A."/>
            <person name="Chapman S.B."/>
            <person name="Priest M."/>
            <person name="Young S.K."/>
            <person name="Wortman J."/>
            <person name="Nusbaum C."/>
            <person name="Birren B."/>
        </authorList>
    </citation>
    <scope>NUCLEOTIDE SEQUENCE [LARGE SCALE GENOMIC DNA]</scope>
    <source>
        <strain evidence="3 4">CBS 121828</strain>
    </source>
</reference>
<accession>A0A0D1W374</accession>
<name>A0A0D1W374_9EURO</name>
<dbReference type="Gene3D" id="2.30.110.10">
    <property type="entry name" value="Electron Transport, Fmn-binding Protein, Chain A"/>
    <property type="match status" value="1"/>
</dbReference>
<dbReference type="InterPro" id="IPR039261">
    <property type="entry name" value="FNR_nucleotide-bd"/>
</dbReference>